<protein>
    <recommendedName>
        <fullName evidence="3">Tc1-like transposase DDE domain-containing protein</fullName>
    </recommendedName>
</protein>
<dbReference type="Gene3D" id="3.30.420.10">
    <property type="entry name" value="Ribonuclease H-like superfamily/Ribonuclease H"/>
    <property type="match status" value="1"/>
</dbReference>
<dbReference type="EMBL" id="JAPDRL010000548">
    <property type="protein sequence ID" value="KAJ9651364.1"/>
    <property type="molecule type" value="Genomic_DNA"/>
</dbReference>
<feature type="non-terminal residue" evidence="1">
    <location>
        <position position="85"/>
    </location>
</feature>
<proteinExistence type="predicted"/>
<gene>
    <name evidence="1" type="ORF">H2201_009279</name>
</gene>
<evidence type="ECO:0008006" key="3">
    <source>
        <dbReference type="Google" id="ProtNLM"/>
    </source>
</evidence>
<accession>A0ABQ9NI73</accession>
<dbReference type="Proteomes" id="UP001172684">
    <property type="component" value="Unassembled WGS sequence"/>
</dbReference>
<feature type="non-terminal residue" evidence="1">
    <location>
        <position position="1"/>
    </location>
</feature>
<reference evidence="1" key="1">
    <citation type="submission" date="2022-10" db="EMBL/GenBank/DDBJ databases">
        <title>Culturing micro-colonial fungi from biological soil crusts in the Mojave desert and describing Neophaeococcomyces mojavensis, and introducing the new genera and species Taxawa tesnikishii.</title>
        <authorList>
            <person name="Kurbessoian T."/>
            <person name="Stajich J.E."/>
        </authorList>
    </citation>
    <scope>NUCLEOTIDE SEQUENCE</scope>
    <source>
        <strain evidence="1">TK_1</strain>
    </source>
</reference>
<keyword evidence="2" id="KW-1185">Reference proteome</keyword>
<comment type="caution">
    <text evidence="1">The sequence shown here is derived from an EMBL/GenBank/DDBJ whole genome shotgun (WGS) entry which is preliminary data.</text>
</comment>
<name>A0ABQ9NI73_9PEZI</name>
<dbReference type="InterPro" id="IPR036397">
    <property type="entry name" value="RNaseH_sf"/>
</dbReference>
<evidence type="ECO:0000313" key="1">
    <source>
        <dbReference type="EMBL" id="KAJ9651364.1"/>
    </source>
</evidence>
<sequence length="85" mass="9832">TSRTVPPTTYVEHCVLILGLAKEPVVLNLPKWQQYRKDHGIKTVDNWPPYSPDLHPIEDTWQPFKDIVEDMDIKSAARSIKDHVI</sequence>
<organism evidence="1 2">
    <name type="scientific">Coniosporium apollinis</name>
    <dbReference type="NCBI Taxonomy" id="61459"/>
    <lineage>
        <taxon>Eukaryota</taxon>
        <taxon>Fungi</taxon>
        <taxon>Dikarya</taxon>
        <taxon>Ascomycota</taxon>
        <taxon>Pezizomycotina</taxon>
        <taxon>Dothideomycetes</taxon>
        <taxon>Dothideomycetes incertae sedis</taxon>
        <taxon>Coniosporium</taxon>
    </lineage>
</organism>
<evidence type="ECO:0000313" key="2">
    <source>
        <dbReference type="Proteomes" id="UP001172684"/>
    </source>
</evidence>